<evidence type="ECO:0000256" key="6">
    <source>
        <dbReference type="ARBA" id="ARBA00023328"/>
    </source>
</evidence>
<evidence type="ECO:0000256" key="4">
    <source>
        <dbReference type="ARBA" id="ARBA00022454"/>
    </source>
</evidence>
<proteinExistence type="inferred from homology"/>
<dbReference type="GO" id="GO:0000070">
    <property type="term" value="P:mitotic sister chromatid segregation"/>
    <property type="evidence" value="ECO:0007669"/>
    <property type="project" value="TreeGrafter"/>
</dbReference>
<evidence type="ECO:0000256" key="1">
    <source>
        <dbReference type="ARBA" id="ARBA00004123"/>
    </source>
</evidence>
<accession>A0A9R1T428</accession>
<keyword evidence="4" id="KW-0158">Chromosome</keyword>
<dbReference type="EMBL" id="GBYB01001791">
    <property type="protein sequence ID" value="JAG71558.1"/>
    <property type="molecule type" value="Transcribed_RNA"/>
</dbReference>
<gene>
    <name evidence="7" type="primary">CENPI</name>
    <name evidence="9" type="synonym">LOC105266172</name>
    <name evidence="7" type="ORF">g.22442</name>
</gene>
<keyword evidence="8" id="KW-1185">Reference proteome</keyword>
<dbReference type="KEGG" id="fas:105266172"/>
<dbReference type="GO" id="GO:0005634">
    <property type="term" value="C:nucleus"/>
    <property type="evidence" value="ECO:0007669"/>
    <property type="project" value="UniProtKB-SubCell"/>
</dbReference>
<dbReference type="PANTHER" id="PTHR48208:SF2">
    <property type="entry name" value="CENTROMERE PROTEIN I"/>
    <property type="match status" value="1"/>
</dbReference>
<evidence type="ECO:0000256" key="3">
    <source>
        <dbReference type="ARBA" id="ARBA00005470"/>
    </source>
</evidence>
<dbReference type="Pfam" id="PF07778">
    <property type="entry name" value="CENP-I"/>
    <property type="match status" value="1"/>
</dbReference>
<dbReference type="PANTHER" id="PTHR48208">
    <property type="entry name" value="CENTROMERE PROTEIN I"/>
    <property type="match status" value="1"/>
</dbReference>
<keyword evidence="6" id="KW-0137">Centromere</keyword>
<reference evidence="9" key="2">
    <citation type="submission" date="2025-04" db="UniProtKB">
        <authorList>
            <consortium name="RefSeq"/>
        </authorList>
    </citation>
    <scope>IDENTIFICATION</scope>
    <source>
        <strain evidence="9">USDA-PBARC FA_bdor</strain>
        <tissue evidence="9">Whole organism</tissue>
    </source>
</reference>
<name>A0A0C9R4Q2_9HYME</name>
<dbReference type="AlphaFoldDB" id="A0A0C9R4Q2"/>
<accession>A0A0C9R4Q2</accession>
<evidence type="ECO:0000256" key="2">
    <source>
        <dbReference type="ARBA" id="ARBA00004584"/>
    </source>
</evidence>
<evidence type="ECO:0000256" key="5">
    <source>
        <dbReference type="ARBA" id="ARBA00023242"/>
    </source>
</evidence>
<evidence type="ECO:0000313" key="8">
    <source>
        <dbReference type="Proteomes" id="UP000694866"/>
    </source>
</evidence>
<organism evidence="7">
    <name type="scientific">Fopius arisanus</name>
    <dbReference type="NCBI Taxonomy" id="64838"/>
    <lineage>
        <taxon>Eukaryota</taxon>
        <taxon>Metazoa</taxon>
        <taxon>Ecdysozoa</taxon>
        <taxon>Arthropoda</taxon>
        <taxon>Hexapoda</taxon>
        <taxon>Insecta</taxon>
        <taxon>Pterygota</taxon>
        <taxon>Neoptera</taxon>
        <taxon>Endopterygota</taxon>
        <taxon>Hymenoptera</taxon>
        <taxon>Apocrita</taxon>
        <taxon>Ichneumonoidea</taxon>
        <taxon>Braconidae</taxon>
        <taxon>Opiinae</taxon>
        <taxon>Fopius</taxon>
    </lineage>
</organism>
<sequence>MADDERKAGALKRLKELKTTKGKKALGAEEAITILKDEAARGGLETEDIETIVDLITSTDLRAGLCVPLIHCLIPRNKVPEKIVEDVINFWFHKWNDLPITVASTIIQWLTGLWEYQLVDRQTINAYYDCFFHNMLKKERLESPTAKLVYLMTKPEDVARRQVFRLLRLQDKYTKPPKHLSALLSLFKSYKPELVPEKIPSLNLESVWKPIPEVFRLGFEEAKSRSSQRDIQSQEHFDWNIIRHADGKKTEQLLPSIRYFQMGSSIYRDKTTKSIFDLSNITDVGKYYFSVELPTNATSLLANSAGYHFLTFANYEYQSRFSHNLYNALRRAFILESSRFSKGQKTQLLEMTIEFCRYMQQGIPVVLRFFLEYLPYESGEYRPQLLGILEWCTHISATELQDTLAPHLEEIFLESTITQRCRIIRSLRRFLRNIFVNQNFGADIKSSPFLGQKPSNELTDLLPPTLAIVQDLVIKGLNSSSNDPLILNEALSFYEEVHMLVKTSDTPGLIIAPSPVVYGAFCSRSCALISRICGLLLMYRETCLELQRIGLRGEFVEDVQKVLGYGNDLGNALWNSRIFSGGPDGFFQGMAEGVEEGLPQDADARLDIMRHIAFLPYVYTLGQTGLDIPSKEAALVMAQQYFPNVFEFIEKFDQPIEGED</sequence>
<evidence type="ECO:0000313" key="9">
    <source>
        <dbReference type="RefSeq" id="XP_011302424.1"/>
    </source>
</evidence>
<reference evidence="7" key="1">
    <citation type="submission" date="2015-01" db="EMBL/GenBank/DDBJ databases">
        <title>Transcriptome Assembly of Fopius arisanus.</title>
        <authorList>
            <person name="Geib S."/>
        </authorList>
    </citation>
    <scope>NUCLEOTIDE SEQUENCE</scope>
</reference>
<keyword evidence="5" id="KW-0539">Nucleus</keyword>
<dbReference type="OrthoDB" id="6347512at2759"/>
<dbReference type="InterPro" id="IPR012485">
    <property type="entry name" value="CENP-I"/>
</dbReference>
<protein>
    <submittedName>
        <fullName evidence="7">CENPI protein</fullName>
    </submittedName>
</protein>
<dbReference type="RefSeq" id="XP_011302424.1">
    <property type="nucleotide sequence ID" value="XM_011304122.1"/>
</dbReference>
<dbReference type="GO" id="GO:0034080">
    <property type="term" value="P:CENP-A containing chromatin assembly"/>
    <property type="evidence" value="ECO:0007669"/>
    <property type="project" value="TreeGrafter"/>
</dbReference>
<dbReference type="GO" id="GO:0000939">
    <property type="term" value="C:inner kinetochore"/>
    <property type="evidence" value="ECO:0007669"/>
    <property type="project" value="TreeGrafter"/>
</dbReference>
<dbReference type="Proteomes" id="UP000694866">
    <property type="component" value="Unplaced"/>
</dbReference>
<evidence type="ECO:0000313" key="7">
    <source>
        <dbReference type="EMBL" id="JAG71558.1"/>
    </source>
</evidence>
<dbReference type="GeneID" id="105266172"/>
<comment type="similarity">
    <text evidence="3">Belongs to the CENP-I/CTF3 family.</text>
</comment>
<comment type="subcellular location">
    <subcellularLocation>
        <location evidence="2">Chromosome</location>
        <location evidence="2">Centromere</location>
    </subcellularLocation>
    <subcellularLocation>
        <location evidence="1">Nucleus</location>
    </subcellularLocation>
</comment>